<comment type="caution">
    <text evidence="2">The sequence shown here is derived from an EMBL/GenBank/DDBJ whole genome shotgun (WGS) entry which is preliminary data.</text>
</comment>
<proteinExistence type="predicted"/>
<dbReference type="EMBL" id="JAANCM010000001">
    <property type="protein sequence ID" value="NHT74621.1"/>
    <property type="molecule type" value="Genomic_DNA"/>
</dbReference>
<name>A0AA43ZCF7_9HYPH</name>
<evidence type="ECO:0000259" key="1">
    <source>
        <dbReference type="PROSITE" id="PS51340"/>
    </source>
</evidence>
<organism evidence="2 3">
    <name type="scientific">Ferranicluibacter rubi</name>
    <dbReference type="NCBI Taxonomy" id="2715133"/>
    <lineage>
        <taxon>Bacteria</taxon>
        <taxon>Pseudomonadati</taxon>
        <taxon>Pseudomonadota</taxon>
        <taxon>Alphaproteobacteria</taxon>
        <taxon>Hyphomicrobiales</taxon>
        <taxon>Rhizobiaceae</taxon>
        <taxon>Ferranicluibacter</taxon>
    </lineage>
</organism>
<dbReference type="AlphaFoldDB" id="A0AA43ZCF7"/>
<dbReference type="GO" id="GO:0030151">
    <property type="term" value="F:molybdenum ion binding"/>
    <property type="evidence" value="ECO:0007669"/>
    <property type="project" value="InterPro"/>
</dbReference>
<dbReference type="RefSeq" id="WP_167126547.1">
    <property type="nucleotide sequence ID" value="NZ_JAANCM010000001.1"/>
</dbReference>
<dbReference type="InterPro" id="IPR052353">
    <property type="entry name" value="Benzoxazolinone_Detox_Enz"/>
</dbReference>
<evidence type="ECO:0000313" key="2">
    <source>
        <dbReference type="EMBL" id="NHT74621.1"/>
    </source>
</evidence>
<dbReference type="PANTHER" id="PTHR30212:SF2">
    <property type="entry name" value="PROTEIN YIIM"/>
    <property type="match status" value="1"/>
</dbReference>
<feature type="domain" description="MOSC" evidence="1">
    <location>
        <begin position="26"/>
        <end position="160"/>
    </location>
</feature>
<accession>A0AA43ZCF7</accession>
<dbReference type="InterPro" id="IPR011037">
    <property type="entry name" value="Pyrv_Knase-like_insert_dom_sf"/>
</dbReference>
<gene>
    <name evidence="2" type="ORF">G8E10_02510</name>
</gene>
<dbReference type="InterPro" id="IPR005302">
    <property type="entry name" value="MoCF_Sase_C"/>
</dbReference>
<evidence type="ECO:0000313" key="3">
    <source>
        <dbReference type="Proteomes" id="UP001155840"/>
    </source>
</evidence>
<dbReference type="PANTHER" id="PTHR30212">
    <property type="entry name" value="PROTEIN YIIM"/>
    <property type="match status" value="1"/>
</dbReference>
<keyword evidence="3" id="KW-1185">Reference proteome</keyword>
<dbReference type="PROSITE" id="PS51340">
    <property type="entry name" value="MOSC"/>
    <property type="match status" value="1"/>
</dbReference>
<protein>
    <submittedName>
        <fullName evidence="2">MOSC domain-containing protein</fullName>
    </submittedName>
</protein>
<dbReference type="GO" id="GO:0003824">
    <property type="term" value="F:catalytic activity"/>
    <property type="evidence" value="ECO:0007669"/>
    <property type="project" value="InterPro"/>
</dbReference>
<dbReference type="GO" id="GO:0030170">
    <property type="term" value="F:pyridoxal phosphate binding"/>
    <property type="evidence" value="ECO:0007669"/>
    <property type="project" value="InterPro"/>
</dbReference>
<dbReference type="Proteomes" id="UP001155840">
    <property type="component" value="Unassembled WGS sequence"/>
</dbReference>
<reference evidence="2" key="1">
    <citation type="submission" date="2020-03" db="EMBL/GenBank/DDBJ databases">
        <title>Ferranicluibacter endophyticum gen. nov., sp. nov., a new genus isolated from Rubus ulmifolius Schott. stem.</title>
        <authorList>
            <person name="Roca-Couso R."/>
            <person name="Flores-Felix J.D."/>
            <person name="Igual J.M."/>
            <person name="Rivas R."/>
        </authorList>
    </citation>
    <scope>NUCLEOTIDE SEQUENCE</scope>
    <source>
        <strain evidence="2">CRRU44</strain>
    </source>
</reference>
<sequence length="206" mass="22196">MKIDAVCIGHATVIDGKKAKTGIVKHPQGGTVIVDAAGLAGDAVCNRKHHGGPDQAVYGFGSLDLAAWADELGHAVEPGLFGENIVISEIDSRTIAVGDRFETEGVTLEVTSTRIPCSTLSLRLNDPGFARRFRTVARPGFYCRVLRPGMLSVGDDITYRAFQGPRITMSDMLRASVKSLSDEERARYRAAPISKRVRAQLDAFAP</sequence>
<dbReference type="Gene3D" id="2.40.33.20">
    <property type="entry name" value="PK beta-barrel domain-like"/>
    <property type="match status" value="1"/>
</dbReference>
<dbReference type="SUPFAM" id="SSF50800">
    <property type="entry name" value="PK beta-barrel domain-like"/>
    <property type="match status" value="1"/>
</dbReference>
<dbReference type="Pfam" id="PF03473">
    <property type="entry name" value="MOSC"/>
    <property type="match status" value="1"/>
</dbReference>